<name>A0A222FGX4_9GAMM</name>
<keyword evidence="1" id="KW-0732">Signal</keyword>
<dbReference type="Proteomes" id="UP000202440">
    <property type="component" value="Chromosome"/>
</dbReference>
<keyword evidence="4" id="KW-1185">Reference proteome</keyword>
<evidence type="ECO:0000259" key="2">
    <source>
        <dbReference type="Pfam" id="PF00561"/>
    </source>
</evidence>
<evidence type="ECO:0000313" key="4">
    <source>
        <dbReference type="Proteomes" id="UP000202440"/>
    </source>
</evidence>
<dbReference type="InterPro" id="IPR029058">
    <property type="entry name" value="AB_hydrolase_fold"/>
</dbReference>
<dbReference type="Gene3D" id="3.40.50.1820">
    <property type="entry name" value="alpha/beta hydrolase"/>
    <property type="match status" value="1"/>
</dbReference>
<dbReference type="Pfam" id="PF00561">
    <property type="entry name" value="Abhydrolase_1"/>
    <property type="match status" value="1"/>
</dbReference>
<proteinExistence type="predicted"/>
<feature type="domain" description="AB hydrolase-1" evidence="2">
    <location>
        <begin position="36"/>
        <end position="282"/>
    </location>
</feature>
<evidence type="ECO:0000313" key="3">
    <source>
        <dbReference type="EMBL" id="ASP38305.1"/>
    </source>
</evidence>
<dbReference type="InterPro" id="IPR000073">
    <property type="entry name" value="AB_hydrolase_1"/>
</dbReference>
<dbReference type="KEGG" id="bsan:CHH28_06245"/>
<evidence type="ECO:0000256" key="1">
    <source>
        <dbReference type="SAM" id="SignalP"/>
    </source>
</evidence>
<reference evidence="3 4" key="1">
    <citation type="submission" date="2017-07" db="EMBL/GenBank/DDBJ databases">
        <title>Annotated genome sequence of Bacterioplanes sanyensis isolated from Red Sea.</title>
        <authorList>
            <person name="Rehman Z.U."/>
        </authorList>
    </citation>
    <scope>NUCLEOTIDE SEQUENCE [LARGE SCALE GENOMIC DNA]</scope>
    <source>
        <strain evidence="3 4">NV9</strain>
    </source>
</reference>
<feature type="chain" id="PRO_5012420228" evidence="1">
    <location>
        <begin position="22"/>
        <end position="313"/>
    </location>
</feature>
<dbReference type="EMBL" id="CP022530">
    <property type="protein sequence ID" value="ASP38305.1"/>
    <property type="molecule type" value="Genomic_DNA"/>
</dbReference>
<dbReference type="SUPFAM" id="SSF53474">
    <property type="entry name" value="alpha/beta-Hydrolases"/>
    <property type="match status" value="1"/>
</dbReference>
<organism evidence="3 4">
    <name type="scientific">Bacterioplanes sanyensis</name>
    <dbReference type="NCBI Taxonomy" id="1249553"/>
    <lineage>
        <taxon>Bacteria</taxon>
        <taxon>Pseudomonadati</taxon>
        <taxon>Pseudomonadota</taxon>
        <taxon>Gammaproteobacteria</taxon>
        <taxon>Oceanospirillales</taxon>
        <taxon>Oceanospirillaceae</taxon>
        <taxon>Bacterioplanes</taxon>
    </lineage>
</organism>
<dbReference type="RefSeq" id="WP_094059503.1">
    <property type="nucleotide sequence ID" value="NZ_CP022530.1"/>
</dbReference>
<dbReference type="AlphaFoldDB" id="A0A222FGX4"/>
<dbReference type="OrthoDB" id="2004167at2"/>
<feature type="signal peptide" evidence="1">
    <location>
        <begin position="1"/>
        <end position="21"/>
    </location>
</feature>
<accession>A0A222FGX4</accession>
<protein>
    <submittedName>
        <fullName evidence="3">Lipase</fullName>
    </submittedName>
</protein>
<gene>
    <name evidence="3" type="ORF">CHH28_06245</name>
</gene>
<sequence>MKLLSVVVMLAAVLASSWSYAMSKSPDNSGYTATRYPIVLTHGLYGFDQLLGIDYWYKVPETLRADGAEVFVTSVSNSNAPEVRGEQLIPQLEKLRVISGADKFNLIGHSHGGPTVRYVASVRPDLVASVTTIAGVNKGTPVAEALNDWSEGSDAFAGLIATLGNTLAKVIDLLSGGGHPQDIMASLQSMTFAETEAFNQLHPGGIPATECGEGDYEYNGVRYYSWSGAKPVTNVLDPLDLLTGTTRLFFPAGEKNDGLVGSCGSRLGMVIRDDFRMNHLDEVNMTLGLHDLTETDPLTVFRTHANRLQQAGL</sequence>